<feature type="transmembrane region" description="Helical" evidence="9">
    <location>
        <begin position="40"/>
        <end position="62"/>
    </location>
</feature>
<sequence length="157" mass="17444">MIDRLNQFLGEKLAWLYLVAVVVTAYEVVMRYLFNAPTTWAFELTILLCAICYLLAGGFVTQQKAHIAITSAADMLPRRLRETLALVSHLIGIVAMVGLVWAAWKPAVQAVRIMERTGSAWNPPSPAIIKPLVAVSALLVLLQLVAHLVRDIRKLRD</sequence>
<dbReference type="InterPro" id="IPR007387">
    <property type="entry name" value="TRAP_DctQ"/>
</dbReference>
<comment type="similarity">
    <text evidence="8 9">Belongs to the TRAP transporter small permease family.</text>
</comment>
<keyword evidence="3" id="KW-1003">Cell membrane</keyword>
<proteinExistence type="inferred from homology"/>
<dbReference type="InterPro" id="IPR055348">
    <property type="entry name" value="DctQ"/>
</dbReference>
<feature type="transmembrane region" description="Helical" evidence="9">
    <location>
        <begin position="128"/>
        <end position="149"/>
    </location>
</feature>
<comment type="subcellular location">
    <subcellularLocation>
        <location evidence="1 9">Cell inner membrane</location>
        <topology evidence="1 9">Multi-pass membrane protein</topology>
    </subcellularLocation>
</comment>
<keyword evidence="12" id="KW-1185">Reference proteome</keyword>
<evidence type="ECO:0000256" key="9">
    <source>
        <dbReference type="RuleBase" id="RU369079"/>
    </source>
</evidence>
<comment type="function">
    <text evidence="9">Part of the tripartite ATP-independent periplasmic (TRAP) transport system.</text>
</comment>
<organism evidence="11 12">
    <name type="scientific">Marinimicrococcus flavescens</name>
    <dbReference type="NCBI Taxonomy" id="3031815"/>
    <lineage>
        <taxon>Bacteria</taxon>
        <taxon>Pseudomonadati</taxon>
        <taxon>Pseudomonadota</taxon>
        <taxon>Alphaproteobacteria</taxon>
        <taxon>Geminicoccales</taxon>
        <taxon>Geminicoccaceae</taxon>
        <taxon>Marinimicrococcus</taxon>
    </lineage>
</organism>
<comment type="caution">
    <text evidence="11">The sequence shown here is derived from an EMBL/GenBank/DDBJ whole genome shotgun (WGS) entry which is preliminary data.</text>
</comment>
<dbReference type="AlphaFoldDB" id="A0AAP3XT11"/>
<evidence type="ECO:0000313" key="11">
    <source>
        <dbReference type="EMBL" id="MDF1587338.1"/>
    </source>
</evidence>
<keyword evidence="4 9" id="KW-0997">Cell inner membrane</keyword>
<protein>
    <recommendedName>
        <fullName evidence="9">TRAP transporter small permease protein</fullName>
    </recommendedName>
</protein>
<evidence type="ECO:0000256" key="3">
    <source>
        <dbReference type="ARBA" id="ARBA00022475"/>
    </source>
</evidence>
<dbReference type="GO" id="GO:0022857">
    <property type="term" value="F:transmembrane transporter activity"/>
    <property type="evidence" value="ECO:0007669"/>
    <property type="project" value="UniProtKB-UniRule"/>
</dbReference>
<dbReference type="RefSeq" id="WP_327789756.1">
    <property type="nucleotide sequence ID" value="NZ_JARGEQ010000126.1"/>
</dbReference>
<evidence type="ECO:0000256" key="6">
    <source>
        <dbReference type="ARBA" id="ARBA00022989"/>
    </source>
</evidence>
<evidence type="ECO:0000259" key="10">
    <source>
        <dbReference type="Pfam" id="PF04290"/>
    </source>
</evidence>
<feature type="transmembrane region" description="Helical" evidence="9">
    <location>
        <begin position="83"/>
        <end position="104"/>
    </location>
</feature>
<dbReference type="GO" id="GO:0005886">
    <property type="term" value="C:plasma membrane"/>
    <property type="evidence" value="ECO:0007669"/>
    <property type="project" value="UniProtKB-SubCell"/>
</dbReference>
<evidence type="ECO:0000256" key="1">
    <source>
        <dbReference type="ARBA" id="ARBA00004429"/>
    </source>
</evidence>
<keyword evidence="2 9" id="KW-0813">Transport</keyword>
<accession>A0AAP3XT11</accession>
<dbReference type="Proteomes" id="UP001301140">
    <property type="component" value="Unassembled WGS sequence"/>
</dbReference>
<feature type="domain" description="Tripartite ATP-independent periplasmic transporters DctQ component" evidence="10">
    <location>
        <begin position="21"/>
        <end position="153"/>
    </location>
</feature>
<reference evidence="11 12" key="1">
    <citation type="submission" date="2023-03" db="EMBL/GenBank/DDBJ databases">
        <title>YIM 152171 draft genome.</title>
        <authorList>
            <person name="Yang Z."/>
        </authorList>
    </citation>
    <scope>NUCLEOTIDE SEQUENCE [LARGE SCALE GENOMIC DNA]</scope>
    <source>
        <strain evidence="11 12">YIM 152171</strain>
    </source>
</reference>
<evidence type="ECO:0000313" key="12">
    <source>
        <dbReference type="Proteomes" id="UP001301140"/>
    </source>
</evidence>
<keyword evidence="5 9" id="KW-0812">Transmembrane</keyword>
<keyword evidence="7 9" id="KW-0472">Membrane</keyword>
<dbReference type="PANTHER" id="PTHR35011:SF4">
    <property type="entry name" value="SLL1102 PROTEIN"/>
    <property type="match status" value="1"/>
</dbReference>
<comment type="subunit">
    <text evidence="9">The complex comprises the extracytoplasmic solute receptor protein and the two transmembrane proteins.</text>
</comment>
<keyword evidence="6 9" id="KW-1133">Transmembrane helix</keyword>
<evidence type="ECO:0000256" key="7">
    <source>
        <dbReference type="ARBA" id="ARBA00023136"/>
    </source>
</evidence>
<dbReference type="PANTHER" id="PTHR35011">
    <property type="entry name" value="2,3-DIKETO-L-GULONATE TRAP TRANSPORTER SMALL PERMEASE PROTEIN YIAM"/>
    <property type="match status" value="1"/>
</dbReference>
<evidence type="ECO:0000256" key="5">
    <source>
        <dbReference type="ARBA" id="ARBA00022692"/>
    </source>
</evidence>
<dbReference type="Pfam" id="PF04290">
    <property type="entry name" value="DctQ"/>
    <property type="match status" value="1"/>
</dbReference>
<evidence type="ECO:0000256" key="2">
    <source>
        <dbReference type="ARBA" id="ARBA00022448"/>
    </source>
</evidence>
<gene>
    <name evidence="11" type="ORF">PZ740_13205</name>
</gene>
<feature type="transmembrane region" description="Helical" evidence="9">
    <location>
        <begin position="12"/>
        <end position="34"/>
    </location>
</feature>
<dbReference type="EMBL" id="JARGEQ010000126">
    <property type="protein sequence ID" value="MDF1587338.1"/>
    <property type="molecule type" value="Genomic_DNA"/>
</dbReference>
<evidence type="ECO:0000256" key="8">
    <source>
        <dbReference type="ARBA" id="ARBA00038436"/>
    </source>
</evidence>
<evidence type="ECO:0000256" key="4">
    <source>
        <dbReference type="ARBA" id="ARBA00022519"/>
    </source>
</evidence>
<name>A0AAP3XT11_9PROT</name>